<dbReference type="AlphaFoldDB" id="A0A6M0Q469"/>
<name>A0A6M0Q469_9BACI</name>
<dbReference type="EMBL" id="JAAIWM010000001">
    <property type="protein sequence ID" value="NEY70569.1"/>
    <property type="molecule type" value="Genomic_DNA"/>
</dbReference>
<protein>
    <submittedName>
        <fullName evidence="1">Uncharacterized protein</fullName>
    </submittedName>
</protein>
<reference evidence="1 2" key="1">
    <citation type="submission" date="2020-02" db="EMBL/GenBank/DDBJ databases">
        <title>Bacillus aquiflavi sp. nov., isolated from yellow water of strong flavor Chinese baijiu in Yibin region of China.</title>
        <authorList>
            <person name="Xie J."/>
        </authorList>
    </citation>
    <scope>NUCLEOTIDE SEQUENCE [LARGE SCALE GENOMIC DNA]</scope>
    <source>
        <strain evidence="1 2">SA4</strain>
    </source>
</reference>
<evidence type="ECO:0000313" key="2">
    <source>
        <dbReference type="Proteomes" id="UP000481043"/>
    </source>
</evidence>
<sequence length="91" mass="10315">MGYILPITQHEYTQYANRKLKTGVSPFVLPPVPKVSLEKRLKDDNREQLELETSEELSVVSPASKVKKSYKPNYQLISLITGKGININEVI</sequence>
<keyword evidence="2" id="KW-1185">Reference proteome</keyword>
<gene>
    <name evidence="1" type="ORF">G4D63_02335</name>
</gene>
<evidence type="ECO:0000313" key="1">
    <source>
        <dbReference type="EMBL" id="NEY70569.1"/>
    </source>
</evidence>
<organism evidence="1 2">
    <name type="scientific">Bacillus mesophilus</name>
    <dbReference type="NCBI Taxonomy" id="1808955"/>
    <lineage>
        <taxon>Bacteria</taxon>
        <taxon>Bacillati</taxon>
        <taxon>Bacillota</taxon>
        <taxon>Bacilli</taxon>
        <taxon>Bacillales</taxon>
        <taxon>Bacillaceae</taxon>
        <taxon>Bacillus</taxon>
    </lineage>
</organism>
<accession>A0A6M0Q469</accession>
<dbReference type="Proteomes" id="UP000481043">
    <property type="component" value="Unassembled WGS sequence"/>
</dbReference>
<dbReference type="RefSeq" id="WP_163177292.1">
    <property type="nucleotide sequence ID" value="NZ_JAAIWM010000001.1"/>
</dbReference>
<comment type="caution">
    <text evidence="1">The sequence shown here is derived from an EMBL/GenBank/DDBJ whole genome shotgun (WGS) entry which is preliminary data.</text>
</comment>
<proteinExistence type="predicted"/>